<reference evidence="2 3" key="1">
    <citation type="submission" date="2024-02" db="EMBL/GenBank/DDBJ databases">
        <title>Discinaceae phylogenomics.</title>
        <authorList>
            <person name="Dirks A.C."/>
            <person name="James T.Y."/>
        </authorList>
    </citation>
    <scope>NUCLEOTIDE SEQUENCE [LARGE SCALE GENOMIC DNA]</scope>
    <source>
        <strain evidence="2 3">ACD0624</strain>
    </source>
</reference>
<feature type="compositionally biased region" description="Polar residues" evidence="1">
    <location>
        <begin position="139"/>
        <end position="157"/>
    </location>
</feature>
<evidence type="ECO:0000256" key="1">
    <source>
        <dbReference type="SAM" id="MobiDB-lite"/>
    </source>
</evidence>
<feature type="region of interest" description="Disordered" evidence="1">
    <location>
        <begin position="116"/>
        <end position="166"/>
    </location>
</feature>
<evidence type="ECO:0000313" key="3">
    <source>
        <dbReference type="Proteomes" id="UP001447188"/>
    </source>
</evidence>
<accession>A0ABR3GT74</accession>
<gene>
    <name evidence="2" type="ORF">Q9L58_001973</name>
</gene>
<dbReference type="Proteomes" id="UP001447188">
    <property type="component" value="Unassembled WGS sequence"/>
</dbReference>
<feature type="compositionally biased region" description="Polar residues" evidence="1">
    <location>
        <begin position="220"/>
        <end position="232"/>
    </location>
</feature>
<keyword evidence="3" id="KW-1185">Reference proteome</keyword>
<protein>
    <submittedName>
        <fullName evidence="2">Uncharacterized protein</fullName>
    </submittedName>
</protein>
<name>A0ABR3GT74_9PEZI</name>
<dbReference type="EMBL" id="JBBBZM010000016">
    <property type="protein sequence ID" value="KAL0638922.1"/>
    <property type="molecule type" value="Genomic_DNA"/>
</dbReference>
<sequence length="410" mass="46226">MLSTSWETLRQKCSFSESEFALFQDMLKTYMRNPENRVGLDGPWPITRRRAWEKWLDIFIDDCIGARWWGLGTSRKWSFPADRDKVRIFLSEVIQYVSGIVKQQLGAKKHQPLAARRSSVISEEGTFEGRTEDFESKTESPTSATMAEPGQQGNVPTGRQLGPSRLGIGKPLDLIVKLQEAAQETRIPKRKPSIIRKEESKTRLRKGPLIIDIKPEPNESRTSTTKNPSTPCKLQHSYRRHSHSPESIISPILAPGSQNSPRPARFSVMGKRVLSQRVPVTGVGPGDAPGVAETRTTAPPGNSFRHIGTSPVTSTAPDPQIPLDFILETRLSLLSEIRLIYGTDFTSLSHLVDRIREKHRLKPEQEIVEIKVTIQGKVFDVDLQEPRDWRYVSEVIFENGSRAEMLVLTT</sequence>
<proteinExistence type="predicted"/>
<comment type="caution">
    <text evidence="2">The sequence shown here is derived from an EMBL/GenBank/DDBJ whole genome shotgun (WGS) entry which is preliminary data.</text>
</comment>
<feature type="region of interest" description="Disordered" evidence="1">
    <location>
        <begin position="279"/>
        <end position="315"/>
    </location>
</feature>
<organism evidence="2 3">
    <name type="scientific">Discina gigas</name>
    <dbReference type="NCBI Taxonomy" id="1032678"/>
    <lineage>
        <taxon>Eukaryota</taxon>
        <taxon>Fungi</taxon>
        <taxon>Dikarya</taxon>
        <taxon>Ascomycota</taxon>
        <taxon>Pezizomycotina</taxon>
        <taxon>Pezizomycetes</taxon>
        <taxon>Pezizales</taxon>
        <taxon>Discinaceae</taxon>
        <taxon>Discina</taxon>
    </lineage>
</organism>
<evidence type="ECO:0000313" key="2">
    <source>
        <dbReference type="EMBL" id="KAL0638922.1"/>
    </source>
</evidence>
<feature type="compositionally biased region" description="Basic and acidic residues" evidence="1">
    <location>
        <begin position="127"/>
        <end position="138"/>
    </location>
</feature>
<feature type="region of interest" description="Disordered" evidence="1">
    <location>
        <begin position="182"/>
        <end position="245"/>
    </location>
</feature>